<dbReference type="SUPFAM" id="SSF55874">
    <property type="entry name" value="ATPase domain of HSP90 chaperone/DNA topoisomerase II/histidine kinase"/>
    <property type="match status" value="1"/>
</dbReference>
<evidence type="ECO:0000256" key="1">
    <source>
        <dbReference type="ARBA" id="ARBA00000085"/>
    </source>
</evidence>
<dbReference type="OrthoDB" id="9813151at2"/>
<keyword evidence="8 10" id="KW-0472">Membrane</keyword>
<dbReference type="GO" id="GO:0005886">
    <property type="term" value="C:plasma membrane"/>
    <property type="evidence" value="ECO:0007669"/>
    <property type="project" value="TreeGrafter"/>
</dbReference>
<dbReference type="PANTHER" id="PTHR45453:SF1">
    <property type="entry name" value="PHOSPHATE REGULON SENSOR PROTEIN PHOR"/>
    <property type="match status" value="1"/>
</dbReference>
<evidence type="ECO:0000256" key="8">
    <source>
        <dbReference type="ARBA" id="ARBA00023136"/>
    </source>
</evidence>
<dbReference type="Gene3D" id="1.10.287.130">
    <property type="match status" value="1"/>
</dbReference>
<dbReference type="SUPFAM" id="SSF158472">
    <property type="entry name" value="HAMP domain-like"/>
    <property type="match status" value="1"/>
</dbReference>
<dbReference type="HOGENOM" id="CLU_000445_89_2_6"/>
<dbReference type="Gene3D" id="3.30.565.10">
    <property type="entry name" value="Histidine kinase-like ATPase, C-terminal domain"/>
    <property type="match status" value="1"/>
</dbReference>
<feature type="transmembrane region" description="Helical" evidence="10">
    <location>
        <begin position="15"/>
        <end position="34"/>
    </location>
</feature>
<dbReference type="FunFam" id="1.10.287.130:FF:000001">
    <property type="entry name" value="Two-component sensor histidine kinase"/>
    <property type="match status" value="1"/>
</dbReference>
<sequence>MLKSSLFKPSLLRRLFVGYVVLILSLTIIVSVLISRQTTENTLQEIHHSLLIRAQFLAELSKSVFPTPPQASLAALNQKIVALGKKTQSRLTLITENGRVLADSQKAPQSMDNHANRPEIIAARQQHIVPTTRFSDTLQKNMIYLALPIIIEQKVQGFVRVSLPITIIDNKLSQLRFALALSAFISALVALILGYYFVERFSAPLRKITAVAEAISKGDYSKRIITHQKDEIGLLANSFNLMAQSAEKRLDQIETERNRLAIIFAGMVEGVIYINEHLQIIHMNQVAAQMFNLSNTSSINQPLAEQIPVPEITAAVQAAIANQGVVKTKIQNNDHAKNAEVIDIYVAALSNDLGESVGVVVVLNDISELAYLERVRRDFVANASHELKTPITVILGLAETILDYKDMPENMRTRFMGDIQTQTLRLSSLVTDLMSISRLETTQNGVMTETVDLTASVKNALSNVDNICREKKITLSNRLPKGEMLINGDKEEINQLIDNLIGNAIKYTPSLGHVSVTLKALDEQAQIIVKDTGIGISLSHQQRIFERFYRVDKARSRDLGGTGLGLSIVKNIVEKHKGTISVSSIENHGSTFTLLLPLS</sequence>
<dbReference type="CDD" id="cd00082">
    <property type="entry name" value="HisKA"/>
    <property type="match status" value="1"/>
</dbReference>
<dbReference type="CDD" id="cd06225">
    <property type="entry name" value="HAMP"/>
    <property type="match status" value="1"/>
</dbReference>
<dbReference type="AlphaFoldDB" id="A1ST64"/>
<evidence type="ECO:0000256" key="5">
    <source>
        <dbReference type="ARBA" id="ARBA00022679"/>
    </source>
</evidence>
<feature type="coiled-coil region" evidence="9">
    <location>
        <begin position="236"/>
        <end position="263"/>
    </location>
</feature>
<dbReference type="PROSITE" id="PS50885">
    <property type="entry name" value="HAMP"/>
    <property type="match status" value="1"/>
</dbReference>
<dbReference type="InterPro" id="IPR000014">
    <property type="entry name" value="PAS"/>
</dbReference>
<dbReference type="CDD" id="cd00130">
    <property type="entry name" value="PAS"/>
    <property type="match status" value="1"/>
</dbReference>
<dbReference type="PRINTS" id="PR00344">
    <property type="entry name" value="BCTRLSENSOR"/>
</dbReference>
<keyword evidence="7" id="KW-0902">Two-component regulatory system</keyword>
<dbReference type="SMART" id="SM00091">
    <property type="entry name" value="PAS"/>
    <property type="match status" value="1"/>
</dbReference>
<organism evidence="13 14">
    <name type="scientific">Psychromonas ingrahamii (strain DSM 17664 / CCUG 51855 / 37)</name>
    <dbReference type="NCBI Taxonomy" id="357804"/>
    <lineage>
        <taxon>Bacteria</taxon>
        <taxon>Pseudomonadati</taxon>
        <taxon>Pseudomonadota</taxon>
        <taxon>Gammaproteobacteria</taxon>
        <taxon>Alteromonadales</taxon>
        <taxon>Psychromonadaceae</taxon>
        <taxon>Psychromonas</taxon>
    </lineage>
</organism>
<dbReference type="Pfam" id="PF08448">
    <property type="entry name" value="PAS_4"/>
    <property type="match status" value="1"/>
</dbReference>
<evidence type="ECO:0000256" key="7">
    <source>
        <dbReference type="ARBA" id="ARBA00023012"/>
    </source>
</evidence>
<comment type="catalytic activity">
    <reaction evidence="1">
        <text>ATP + protein L-histidine = ADP + protein N-phospho-L-histidine.</text>
        <dbReference type="EC" id="2.7.13.3"/>
    </reaction>
</comment>
<evidence type="ECO:0000256" key="9">
    <source>
        <dbReference type="SAM" id="Coils"/>
    </source>
</evidence>
<evidence type="ECO:0000313" key="14">
    <source>
        <dbReference type="Proteomes" id="UP000000639"/>
    </source>
</evidence>
<comment type="subcellular location">
    <subcellularLocation>
        <location evidence="2">Membrane</location>
    </subcellularLocation>
</comment>
<dbReference type="Pfam" id="PF02518">
    <property type="entry name" value="HATPase_c"/>
    <property type="match status" value="1"/>
</dbReference>
<keyword evidence="6 13" id="KW-0418">Kinase</keyword>
<keyword evidence="14" id="KW-1185">Reference proteome</keyword>
<dbReference type="CDD" id="cd00075">
    <property type="entry name" value="HATPase"/>
    <property type="match status" value="1"/>
</dbReference>
<keyword evidence="9" id="KW-0175">Coiled coil</keyword>
<feature type="domain" description="HAMP" evidence="12">
    <location>
        <begin position="199"/>
        <end position="251"/>
    </location>
</feature>
<evidence type="ECO:0000313" key="13">
    <source>
        <dbReference type="EMBL" id="ABM02679.1"/>
    </source>
</evidence>
<reference evidence="13 14" key="1">
    <citation type="submission" date="2007-01" db="EMBL/GenBank/DDBJ databases">
        <title>Complete sequence of Psychromonas ingrahamii 37.</title>
        <authorList>
            <consortium name="US DOE Joint Genome Institute"/>
            <person name="Copeland A."/>
            <person name="Lucas S."/>
            <person name="Lapidus A."/>
            <person name="Barry K."/>
            <person name="Detter J.C."/>
            <person name="Glavina del Rio T."/>
            <person name="Hammon N."/>
            <person name="Israni S."/>
            <person name="Dalin E."/>
            <person name="Tice H."/>
            <person name="Pitluck S."/>
            <person name="Thompson L.S."/>
            <person name="Brettin T."/>
            <person name="Bruce D."/>
            <person name="Han C."/>
            <person name="Tapia R."/>
            <person name="Schmutz J."/>
            <person name="Larimer F."/>
            <person name="Land M."/>
            <person name="Hauser L."/>
            <person name="Kyrpides N."/>
            <person name="Ivanova N."/>
            <person name="Staley J."/>
            <person name="Richardson P."/>
        </authorList>
    </citation>
    <scope>NUCLEOTIDE SEQUENCE [LARGE SCALE GENOMIC DNA]</scope>
    <source>
        <strain evidence="13 14">37</strain>
    </source>
</reference>
<dbReference type="SUPFAM" id="SSF55785">
    <property type="entry name" value="PYP-like sensor domain (PAS domain)"/>
    <property type="match status" value="1"/>
</dbReference>
<dbReference type="SMART" id="SM00388">
    <property type="entry name" value="HisKA"/>
    <property type="match status" value="1"/>
</dbReference>
<dbReference type="STRING" id="357804.Ping_0836"/>
<evidence type="ECO:0000256" key="6">
    <source>
        <dbReference type="ARBA" id="ARBA00022777"/>
    </source>
</evidence>
<dbReference type="Gene3D" id="3.30.450.20">
    <property type="entry name" value="PAS domain"/>
    <property type="match status" value="1"/>
</dbReference>
<dbReference type="SUPFAM" id="SSF47384">
    <property type="entry name" value="Homodimeric domain of signal transducing histidine kinase"/>
    <property type="match status" value="1"/>
</dbReference>
<dbReference type="Proteomes" id="UP000000639">
    <property type="component" value="Chromosome"/>
</dbReference>
<dbReference type="GO" id="GO:0004721">
    <property type="term" value="F:phosphoprotein phosphatase activity"/>
    <property type="evidence" value="ECO:0007669"/>
    <property type="project" value="TreeGrafter"/>
</dbReference>
<dbReference type="InterPro" id="IPR031967">
    <property type="entry name" value="PhoR_single_Cache-like_dom"/>
</dbReference>
<dbReference type="Pfam" id="PF00512">
    <property type="entry name" value="HisKA"/>
    <property type="match status" value="1"/>
</dbReference>
<feature type="transmembrane region" description="Helical" evidence="10">
    <location>
        <begin position="177"/>
        <end position="198"/>
    </location>
</feature>
<keyword evidence="10" id="KW-0812">Transmembrane</keyword>
<dbReference type="eggNOG" id="COG5002">
    <property type="taxonomic scope" value="Bacteria"/>
</dbReference>
<dbReference type="InterPro" id="IPR003661">
    <property type="entry name" value="HisK_dim/P_dom"/>
</dbReference>
<dbReference type="KEGG" id="pin:Ping_0836"/>
<dbReference type="PANTHER" id="PTHR45453">
    <property type="entry name" value="PHOSPHATE REGULON SENSOR PROTEIN PHOR"/>
    <property type="match status" value="1"/>
</dbReference>
<dbReference type="SMART" id="SM00387">
    <property type="entry name" value="HATPase_c"/>
    <property type="match status" value="1"/>
</dbReference>
<gene>
    <name evidence="13" type="ordered locus">Ping_0836</name>
</gene>
<dbReference type="GO" id="GO:0000155">
    <property type="term" value="F:phosphorelay sensor kinase activity"/>
    <property type="evidence" value="ECO:0007669"/>
    <property type="project" value="InterPro"/>
</dbReference>
<dbReference type="InterPro" id="IPR004358">
    <property type="entry name" value="Sig_transdc_His_kin-like_C"/>
</dbReference>
<dbReference type="Pfam" id="PF00672">
    <property type="entry name" value="HAMP"/>
    <property type="match status" value="1"/>
</dbReference>
<evidence type="ECO:0000259" key="11">
    <source>
        <dbReference type="PROSITE" id="PS50109"/>
    </source>
</evidence>
<keyword evidence="4" id="KW-0597">Phosphoprotein</keyword>
<dbReference type="RefSeq" id="WP_011769242.1">
    <property type="nucleotide sequence ID" value="NC_008709.1"/>
</dbReference>
<dbReference type="Pfam" id="PF16736">
    <property type="entry name" value="sCache_like"/>
    <property type="match status" value="1"/>
</dbReference>
<keyword evidence="5 13" id="KW-0808">Transferase</keyword>
<evidence type="ECO:0000256" key="2">
    <source>
        <dbReference type="ARBA" id="ARBA00004370"/>
    </source>
</evidence>
<dbReference type="InterPro" id="IPR036097">
    <property type="entry name" value="HisK_dim/P_sf"/>
</dbReference>
<name>A1ST64_PSYIN</name>
<dbReference type="InterPro" id="IPR013656">
    <property type="entry name" value="PAS_4"/>
</dbReference>
<dbReference type="InterPro" id="IPR050351">
    <property type="entry name" value="BphY/WalK/GraS-like"/>
</dbReference>
<dbReference type="Gene3D" id="6.10.340.10">
    <property type="match status" value="1"/>
</dbReference>
<dbReference type="GO" id="GO:0016036">
    <property type="term" value="P:cellular response to phosphate starvation"/>
    <property type="evidence" value="ECO:0007669"/>
    <property type="project" value="TreeGrafter"/>
</dbReference>
<evidence type="ECO:0000259" key="12">
    <source>
        <dbReference type="PROSITE" id="PS50885"/>
    </source>
</evidence>
<dbReference type="EMBL" id="CP000510">
    <property type="protein sequence ID" value="ABM02679.1"/>
    <property type="molecule type" value="Genomic_DNA"/>
</dbReference>
<dbReference type="FunFam" id="3.30.565.10:FF:000006">
    <property type="entry name" value="Sensor histidine kinase WalK"/>
    <property type="match status" value="1"/>
</dbReference>
<dbReference type="InterPro" id="IPR005467">
    <property type="entry name" value="His_kinase_dom"/>
</dbReference>
<evidence type="ECO:0000256" key="10">
    <source>
        <dbReference type="SAM" id="Phobius"/>
    </source>
</evidence>
<accession>A1ST64</accession>
<dbReference type="InterPro" id="IPR035965">
    <property type="entry name" value="PAS-like_dom_sf"/>
</dbReference>
<dbReference type="EC" id="2.7.13.3" evidence="3"/>
<dbReference type="InterPro" id="IPR003660">
    <property type="entry name" value="HAMP_dom"/>
</dbReference>
<proteinExistence type="predicted"/>
<dbReference type="SMART" id="SM00304">
    <property type="entry name" value="HAMP"/>
    <property type="match status" value="1"/>
</dbReference>
<keyword evidence="10" id="KW-1133">Transmembrane helix</keyword>
<protein>
    <recommendedName>
        <fullName evidence="3">histidine kinase</fullName>
        <ecNumber evidence="3">2.7.13.3</ecNumber>
    </recommendedName>
</protein>
<dbReference type="PROSITE" id="PS50109">
    <property type="entry name" value="HIS_KIN"/>
    <property type="match status" value="1"/>
</dbReference>
<dbReference type="InterPro" id="IPR036890">
    <property type="entry name" value="HATPase_C_sf"/>
</dbReference>
<dbReference type="InterPro" id="IPR003594">
    <property type="entry name" value="HATPase_dom"/>
</dbReference>
<evidence type="ECO:0000256" key="3">
    <source>
        <dbReference type="ARBA" id="ARBA00012438"/>
    </source>
</evidence>
<feature type="domain" description="Histidine kinase" evidence="11">
    <location>
        <begin position="382"/>
        <end position="599"/>
    </location>
</feature>
<evidence type="ECO:0000256" key="4">
    <source>
        <dbReference type="ARBA" id="ARBA00022553"/>
    </source>
</evidence>